<feature type="chain" id="PRO_5045857412" evidence="1">
    <location>
        <begin position="21"/>
        <end position="69"/>
    </location>
</feature>
<evidence type="ECO:0000256" key="1">
    <source>
        <dbReference type="SAM" id="SignalP"/>
    </source>
</evidence>
<dbReference type="Pfam" id="PF03891">
    <property type="entry name" value="DUF333"/>
    <property type="match status" value="1"/>
</dbReference>
<accession>A0ABY3X2Q8</accession>
<sequence length="69" mass="7912">MRLLFILSLSPLLFACNAHQSSKLDMANPASVYCESIGGELTFKDQTGYCHFSDGKVIEEWELYRRDHK</sequence>
<keyword evidence="3" id="KW-1185">Reference proteome</keyword>
<proteinExistence type="predicted"/>
<gene>
    <name evidence="2" type="ORF">MMG00_04755</name>
</gene>
<dbReference type="EMBL" id="CP093379">
    <property type="protein sequence ID" value="UNM97163.1"/>
    <property type="molecule type" value="Genomic_DNA"/>
</dbReference>
<dbReference type="RefSeq" id="WP_242152134.1">
    <property type="nucleotide sequence ID" value="NZ_CP093379.1"/>
</dbReference>
<evidence type="ECO:0000313" key="3">
    <source>
        <dbReference type="Proteomes" id="UP000829542"/>
    </source>
</evidence>
<dbReference type="PROSITE" id="PS51257">
    <property type="entry name" value="PROKAR_LIPOPROTEIN"/>
    <property type="match status" value="1"/>
</dbReference>
<organism evidence="2 3">
    <name type="scientific">Ignatzschineria rhizosphaerae</name>
    <dbReference type="NCBI Taxonomy" id="2923279"/>
    <lineage>
        <taxon>Bacteria</taxon>
        <taxon>Pseudomonadati</taxon>
        <taxon>Pseudomonadota</taxon>
        <taxon>Gammaproteobacteria</taxon>
        <taxon>Cardiobacteriales</taxon>
        <taxon>Ignatzschineriaceae</taxon>
        <taxon>Ignatzschineria</taxon>
    </lineage>
</organism>
<protein>
    <submittedName>
        <fullName evidence="2">DUF333 domain-containing protein</fullName>
    </submittedName>
</protein>
<name>A0ABY3X2Q8_9GAMM</name>
<keyword evidence="1" id="KW-0732">Signal</keyword>
<evidence type="ECO:0000313" key="2">
    <source>
        <dbReference type="EMBL" id="UNM97163.1"/>
    </source>
</evidence>
<dbReference type="InterPro" id="IPR005590">
    <property type="entry name" value="DUF333"/>
</dbReference>
<dbReference type="Proteomes" id="UP000829542">
    <property type="component" value="Chromosome"/>
</dbReference>
<feature type="signal peptide" evidence="1">
    <location>
        <begin position="1"/>
        <end position="20"/>
    </location>
</feature>
<reference evidence="2 3" key="1">
    <citation type="submission" date="2022-03" db="EMBL/GenBank/DDBJ databases">
        <title>Ignatzschineria rhizosphaerae HR5S32.</title>
        <authorList>
            <person name="Sun J.Q."/>
            <person name="Feng J.Y."/>
        </authorList>
    </citation>
    <scope>NUCLEOTIDE SEQUENCE [LARGE SCALE GENOMIC DNA]</scope>
    <source>
        <strain evidence="2 3">HR5S32</strain>
    </source>
</reference>